<evidence type="ECO:0000313" key="4">
    <source>
        <dbReference type="Proteomes" id="UP000022141"/>
    </source>
</evidence>
<keyword evidence="2" id="KW-0472">Membrane</keyword>
<keyword evidence="4" id="KW-1185">Reference proteome</keyword>
<keyword evidence="2" id="KW-0812">Transmembrane</keyword>
<reference evidence="3" key="1">
    <citation type="submission" date="2014-02" db="EMBL/GenBank/DDBJ databases">
        <title>Expanding our view of genomic diversity in Candidatus Accumulibacter clades.</title>
        <authorList>
            <person name="Skennerton C.T."/>
            <person name="Barr J.J."/>
            <person name="Slater F.R."/>
            <person name="Bond P.L."/>
            <person name="Tyson G.W."/>
        </authorList>
    </citation>
    <scope>NUCLEOTIDE SEQUENCE [LARGE SCALE GENOMIC DNA]</scope>
</reference>
<organism evidence="3 4">
    <name type="scientific">Accumulibacter regalis</name>
    <dbReference type="NCBI Taxonomy" id="522306"/>
    <lineage>
        <taxon>Bacteria</taxon>
        <taxon>Pseudomonadati</taxon>
        <taxon>Pseudomonadota</taxon>
        <taxon>Betaproteobacteria</taxon>
        <taxon>Candidatus Accumulibacter</taxon>
    </lineage>
</organism>
<protein>
    <recommendedName>
        <fullName evidence="5">DUF4124 domain-containing protein</fullName>
    </recommendedName>
</protein>
<dbReference type="Proteomes" id="UP000022141">
    <property type="component" value="Unassembled WGS sequence"/>
</dbReference>
<feature type="region of interest" description="Disordered" evidence="1">
    <location>
        <begin position="65"/>
        <end position="117"/>
    </location>
</feature>
<dbReference type="PATRIC" id="fig|1454004.3.peg.2806"/>
<feature type="compositionally biased region" description="Basic and acidic residues" evidence="1">
    <location>
        <begin position="97"/>
        <end position="106"/>
    </location>
</feature>
<dbReference type="AlphaFoldDB" id="A0A011QCV3"/>
<feature type="compositionally biased region" description="Basic and acidic residues" evidence="1">
    <location>
        <begin position="295"/>
        <end position="307"/>
    </location>
</feature>
<evidence type="ECO:0000256" key="2">
    <source>
        <dbReference type="SAM" id="Phobius"/>
    </source>
</evidence>
<proteinExistence type="predicted"/>
<feature type="region of interest" description="Disordered" evidence="1">
    <location>
        <begin position="252"/>
        <end position="307"/>
    </location>
</feature>
<sequence>MPQPTFPVITAPVEVIDRYTCRPARACLQALQLLGVLALVVILGLLSALPSLAGEQDVFVSRGAGSPVYSDKPQPGGKALTLPPINVVEPVPTGDTSVRRRPDEPARPTPGGPAYRSFRIVSPEDNGSVLANTALFDVRVAVEPALQLGAGHAIMVSINGQPVAQRFTASEFTIPPEFWGDVLPPPNQRHQLDATIVDRNGVVLERAAPVTFILRYASGGYQRPWQGPGYGPGYAPGFAPGYGPVYRPRPVPLPESRPVEKPKPPPAQPFDQWEKKFEQEGLRFYNRQEPLNQEKPIREKPGRGEGR</sequence>
<feature type="transmembrane region" description="Helical" evidence="2">
    <location>
        <begin position="26"/>
        <end position="49"/>
    </location>
</feature>
<comment type="caution">
    <text evidence="3">The sequence shown here is derived from an EMBL/GenBank/DDBJ whole genome shotgun (WGS) entry which is preliminary data.</text>
</comment>
<keyword evidence="2" id="KW-1133">Transmembrane helix</keyword>
<dbReference type="EMBL" id="JEMY01000037">
    <property type="protein sequence ID" value="EXI87107.1"/>
    <property type="molecule type" value="Genomic_DNA"/>
</dbReference>
<evidence type="ECO:0008006" key="5">
    <source>
        <dbReference type="Google" id="ProtNLM"/>
    </source>
</evidence>
<feature type="compositionally biased region" description="Basic and acidic residues" evidence="1">
    <location>
        <begin position="272"/>
        <end position="281"/>
    </location>
</feature>
<name>A0A011QCV3_ACCRE</name>
<gene>
    <name evidence="3" type="ORF">AW11_02717</name>
</gene>
<accession>A0A011QCV3</accession>
<evidence type="ECO:0000313" key="3">
    <source>
        <dbReference type="EMBL" id="EXI87107.1"/>
    </source>
</evidence>
<evidence type="ECO:0000256" key="1">
    <source>
        <dbReference type="SAM" id="MobiDB-lite"/>
    </source>
</evidence>